<dbReference type="InterPro" id="IPR002123">
    <property type="entry name" value="Plipid/glycerol_acylTrfase"/>
</dbReference>
<dbReference type="Pfam" id="PF01553">
    <property type="entry name" value="Acyltransferase"/>
    <property type="match status" value="1"/>
</dbReference>
<proteinExistence type="predicted"/>
<dbReference type="GO" id="GO:0003841">
    <property type="term" value="F:1-acylglycerol-3-phosphate O-acyltransferase activity"/>
    <property type="evidence" value="ECO:0007669"/>
    <property type="project" value="TreeGrafter"/>
</dbReference>
<dbReference type="AlphaFoldDB" id="A0A1G2NCK7"/>
<evidence type="ECO:0000313" key="5">
    <source>
        <dbReference type="Proteomes" id="UP000177797"/>
    </source>
</evidence>
<evidence type="ECO:0000256" key="2">
    <source>
        <dbReference type="ARBA" id="ARBA00023315"/>
    </source>
</evidence>
<dbReference type="Proteomes" id="UP000177797">
    <property type="component" value="Unassembled WGS sequence"/>
</dbReference>
<dbReference type="EMBL" id="MHSA01000023">
    <property type="protein sequence ID" value="OHA33806.1"/>
    <property type="molecule type" value="Genomic_DNA"/>
</dbReference>
<keyword evidence="2" id="KW-0012">Acyltransferase</keyword>
<protein>
    <recommendedName>
        <fullName evidence="3">Phospholipid/glycerol acyltransferase domain-containing protein</fullName>
    </recommendedName>
</protein>
<evidence type="ECO:0000256" key="1">
    <source>
        <dbReference type="ARBA" id="ARBA00022679"/>
    </source>
</evidence>
<dbReference type="PANTHER" id="PTHR10434:SF11">
    <property type="entry name" value="1-ACYL-SN-GLYCEROL-3-PHOSPHATE ACYLTRANSFERASE"/>
    <property type="match status" value="1"/>
</dbReference>
<feature type="domain" description="Phospholipid/glycerol acyltransferase" evidence="3">
    <location>
        <begin position="54"/>
        <end position="180"/>
    </location>
</feature>
<gene>
    <name evidence="4" type="ORF">A2938_01585</name>
</gene>
<sequence length="231" mass="25972">MNSLFFLSPLILQKAIWHATRAILFFFCRFEVCGLENLEDIINLRSYLNHKGGVVFAANHSSEMDAIVVPAALPFFSPFLPIFYVSRPREFYKTSGWRQIFYGGFIFRLWGSHPAIAGFKDYEKSLATHINILEKGGSVLIFPEGRKTRDGNIGSEAHGGVAYLGHHTGCPVVPVRIFGDFNMTLSDFFLCRRRIVVVFGAPIFLNENGQADYKKDAQDILAAITVIHIHA</sequence>
<evidence type="ECO:0000259" key="3">
    <source>
        <dbReference type="SMART" id="SM00563"/>
    </source>
</evidence>
<evidence type="ECO:0000313" key="4">
    <source>
        <dbReference type="EMBL" id="OHA33806.1"/>
    </source>
</evidence>
<accession>A0A1G2NCK7</accession>
<dbReference type="PANTHER" id="PTHR10434">
    <property type="entry name" value="1-ACYL-SN-GLYCEROL-3-PHOSPHATE ACYLTRANSFERASE"/>
    <property type="match status" value="1"/>
</dbReference>
<keyword evidence="1" id="KW-0808">Transferase</keyword>
<dbReference type="SMART" id="SM00563">
    <property type="entry name" value="PlsC"/>
    <property type="match status" value="1"/>
</dbReference>
<organism evidence="4 5">
    <name type="scientific">Candidatus Taylorbacteria bacterium RIFCSPLOWO2_01_FULL_48_100</name>
    <dbReference type="NCBI Taxonomy" id="1802322"/>
    <lineage>
        <taxon>Bacteria</taxon>
        <taxon>Candidatus Tayloriibacteriota</taxon>
    </lineage>
</organism>
<comment type="caution">
    <text evidence="4">The sequence shown here is derived from an EMBL/GenBank/DDBJ whole genome shotgun (WGS) entry which is preliminary data.</text>
</comment>
<reference evidence="4 5" key="1">
    <citation type="journal article" date="2016" name="Nat. Commun.">
        <title>Thousands of microbial genomes shed light on interconnected biogeochemical processes in an aquifer system.</title>
        <authorList>
            <person name="Anantharaman K."/>
            <person name="Brown C.T."/>
            <person name="Hug L.A."/>
            <person name="Sharon I."/>
            <person name="Castelle C.J."/>
            <person name="Probst A.J."/>
            <person name="Thomas B.C."/>
            <person name="Singh A."/>
            <person name="Wilkins M.J."/>
            <person name="Karaoz U."/>
            <person name="Brodie E.L."/>
            <person name="Williams K.H."/>
            <person name="Hubbard S.S."/>
            <person name="Banfield J.F."/>
        </authorList>
    </citation>
    <scope>NUCLEOTIDE SEQUENCE [LARGE SCALE GENOMIC DNA]</scope>
</reference>
<dbReference type="CDD" id="cd07989">
    <property type="entry name" value="LPLAT_AGPAT-like"/>
    <property type="match status" value="1"/>
</dbReference>
<name>A0A1G2NCK7_9BACT</name>
<dbReference type="GO" id="GO:0006654">
    <property type="term" value="P:phosphatidic acid biosynthetic process"/>
    <property type="evidence" value="ECO:0007669"/>
    <property type="project" value="TreeGrafter"/>
</dbReference>
<dbReference type="SUPFAM" id="SSF69593">
    <property type="entry name" value="Glycerol-3-phosphate (1)-acyltransferase"/>
    <property type="match status" value="1"/>
</dbReference>